<dbReference type="InterPro" id="IPR012347">
    <property type="entry name" value="Ferritin-like"/>
</dbReference>
<dbReference type="Proteomes" id="UP000182409">
    <property type="component" value="Unassembled WGS sequence"/>
</dbReference>
<dbReference type="EMBL" id="FNSD01000001">
    <property type="protein sequence ID" value="SEC36608.1"/>
    <property type="molecule type" value="Genomic_DNA"/>
</dbReference>
<dbReference type="RefSeq" id="WP_074655079.1">
    <property type="nucleotide sequence ID" value="NZ_FNSD01000001.1"/>
</dbReference>
<dbReference type="Pfam" id="PF09537">
    <property type="entry name" value="DUF2383"/>
    <property type="match status" value="1"/>
</dbReference>
<dbReference type="NCBIfam" id="TIGR02284">
    <property type="entry name" value="PA2169 family four-helix-bundle protein"/>
    <property type="match status" value="1"/>
</dbReference>
<organism evidence="2 3">
    <name type="scientific">Terriglobus roseus</name>
    <dbReference type="NCBI Taxonomy" id="392734"/>
    <lineage>
        <taxon>Bacteria</taxon>
        <taxon>Pseudomonadati</taxon>
        <taxon>Acidobacteriota</taxon>
        <taxon>Terriglobia</taxon>
        <taxon>Terriglobales</taxon>
        <taxon>Acidobacteriaceae</taxon>
        <taxon>Terriglobus</taxon>
    </lineage>
</organism>
<evidence type="ECO:0000313" key="2">
    <source>
        <dbReference type="EMBL" id="SEC36608.1"/>
    </source>
</evidence>
<accession>A0A1H4RXS1</accession>
<dbReference type="InterPro" id="IPR011971">
    <property type="entry name" value="CHP02284"/>
</dbReference>
<feature type="domain" description="DUF2383" evidence="1">
    <location>
        <begin position="8"/>
        <end position="117"/>
    </location>
</feature>
<dbReference type="AlphaFoldDB" id="A0A1H4RXS1"/>
<name>A0A1H4RXS1_9BACT</name>
<evidence type="ECO:0000313" key="3">
    <source>
        <dbReference type="Proteomes" id="UP000182409"/>
    </source>
</evidence>
<dbReference type="InterPro" id="IPR019052">
    <property type="entry name" value="DUF2383"/>
</dbReference>
<dbReference type="Gene3D" id="1.20.1260.10">
    <property type="match status" value="1"/>
</dbReference>
<protein>
    <recommendedName>
        <fullName evidence="1">DUF2383 domain-containing protein</fullName>
    </recommendedName>
</protein>
<dbReference type="OrthoDB" id="282393at2"/>
<dbReference type="PIRSF" id="PIRSF029477">
    <property type="entry name" value="UCP029477"/>
    <property type="match status" value="1"/>
</dbReference>
<dbReference type="InterPro" id="IPR016920">
    <property type="entry name" value="UCP029477"/>
</dbReference>
<reference evidence="2 3" key="1">
    <citation type="submission" date="2016-10" db="EMBL/GenBank/DDBJ databases">
        <authorList>
            <person name="de Groot N.N."/>
        </authorList>
    </citation>
    <scope>NUCLEOTIDE SEQUENCE [LARGE SCALE GENOMIC DNA]</scope>
    <source>
        <strain evidence="2 3">AB35.6</strain>
    </source>
</reference>
<sequence length="150" mass="16598">MAELLKDTESVLKDVITSLIDSQEGFKDIGEKLKDETLKRYFLAESLKRASFKGELEDVLIKEGVHDAYKETGSVAGALHRTWGDLKAKLGGDDHTLLETAEQGEDVAKKAYADALKHNLPLPVHQLLSTQAAHVQTSHDYVKAARDSRK</sequence>
<gene>
    <name evidence="2" type="ORF">SAMN05443244_3283</name>
</gene>
<evidence type="ECO:0000259" key="1">
    <source>
        <dbReference type="Pfam" id="PF09537"/>
    </source>
</evidence>
<proteinExistence type="predicted"/>